<sequence>MDTQEPRPPRKRNVLISSFSRINGKVKRYLGIKKERAKTTSESSASTVEGRPHLEQGPQNETENASQSSGGFVPKQTSGSHENERNDTKEQNELANLEGSPCEEGKSYEAEEVHMNDLRIMLDSSTPGLHGGEKVPSDGGNPGELERHSSTISSSSIHSIPNEDECRQTRVMSHGTGHAVLSQVLPESERFELLLHTISPTEKAFFVSQASRSSDIAAPGMSIVYGSLEFLIKMLVGSRGEAYWDVFLLCFNQFTSIQGVLDILQEYLRGADLRLSSERELVSSERELSIIIPEDEGTLALITRPKMSKTDQVEFDEPDPKELTIDSIIDIESNEEESDVVHPDAKKKETLEHVLEDLGFNIDVETRRENAKRFLAYWLHYGKDKFTSQQLELSQKLLVEEPPIQESPGEEICSGDDVDVEETDHFVYEAPKERILRKTSSESDSHSHEAEGGTQKCKSARSMSDQSADSPNSVYPNKFHASVTETSSGSLKSSEKKFVTTRSPSVNRLFSPGSSKLKATQRSRSRSHGWKKGGLDPSTPTSEITLNQFKPEQVAQCLTYMLFKNTYQHIEPSDLVTSEARDNSKVIQRMIHTFDLYAWWPLSWILNRNIEVVERVERVIFFLDVATECRRLNNYHTFFGIVAGLSQPLMQWLWDFLKDKDRFRLDHLKRAVKTKGDYLVYRADLSKCSNRSHIPFLGLTTKLLFPLEHNIPYRSADQPHMINFMRCVSTHSTINDFLKGQRFGYVVEKRTSPTHMRRMSKPGESSSSSLNSQPTRRLSAMSTPTVARKPASSSASSTSAGVTIVESSSGWSSPREFSSTAPTISTQLDLGAIGTKSRGGSVTSAASLAPQQHVHIHVDRKLVALIEHGMRRAKSKERLEKISQKLKKRLCEDLVETLENSGFM</sequence>
<feature type="compositionally biased region" description="Basic and acidic residues" evidence="3">
    <location>
        <begin position="81"/>
        <end position="92"/>
    </location>
</feature>
<feature type="domain" description="Ras-GEF" evidence="4">
    <location>
        <begin position="550"/>
        <end position="775"/>
    </location>
</feature>
<dbReference type="InterPro" id="IPR001895">
    <property type="entry name" value="RASGEF_cat_dom"/>
</dbReference>
<organism evidence="5">
    <name type="scientific">Mucochytrium quahogii</name>
    <dbReference type="NCBI Taxonomy" id="96639"/>
    <lineage>
        <taxon>Eukaryota</taxon>
        <taxon>Sar</taxon>
        <taxon>Stramenopiles</taxon>
        <taxon>Bigyra</taxon>
        <taxon>Labyrinthulomycetes</taxon>
        <taxon>Thraustochytrida</taxon>
        <taxon>Thraustochytriidae</taxon>
        <taxon>Mucochytrium</taxon>
    </lineage>
</organism>
<keyword evidence="1 2" id="KW-0344">Guanine-nucleotide releasing factor</keyword>
<feature type="region of interest" description="Disordered" evidence="3">
    <location>
        <begin position="27"/>
        <end position="104"/>
    </location>
</feature>
<feature type="compositionally biased region" description="Polar residues" evidence="3">
    <location>
        <begin position="461"/>
        <end position="475"/>
    </location>
</feature>
<dbReference type="PANTHER" id="PTHR23113">
    <property type="entry name" value="GUANINE NUCLEOTIDE EXCHANGE FACTOR"/>
    <property type="match status" value="1"/>
</dbReference>
<dbReference type="InterPro" id="IPR008937">
    <property type="entry name" value="Ras-like_GEF"/>
</dbReference>
<name>A0A7S2WIW8_9STRA</name>
<dbReference type="Pfam" id="PF00617">
    <property type="entry name" value="RasGEF"/>
    <property type="match status" value="1"/>
</dbReference>
<accession>A0A7S2WIW8</accession>
<dbReference type="EMBL" id="HBHK01017000">
    <property type="protein sequence ID" value="CAD9690592.1"/>
    <property type="molecule type" value="Transcribed_RNA"/>
</dbReference>
<dbReference type="EMBL" id="HBHK01016999">
    <property type="protein sequence ID" value="CAD9690589.1"/>
    <property type="molecule type" value="Transcribed_RNA"/>
</dbReference>
<feature type="compositionally biased region" description="Polar residues" evidence="3">
    <location>
        <begin position="763"/>
        <end position="785"/>
    </location>
</feature>
<dbReference type="PROSITE" id="PS50009">
    <property type="entry name" value="RASGEF_CAT"/>
    <property type="match status" value="1"/>
</dbReference>
<evidence type="ECO:0000313" key="5">
    <source>
        <dbReference type="EMBL" id="CAD9690589.1"/>
    </source>
</evidence>
<dbReference type="SUPFAM" id="SSF48366">
    <property type="entry name" value="Ras GEF"/>
    <property type="match status" value="1"/>
</dbReference>
<evidence type="ECO:0000256" key="3">
    <source>
        <dbReference type="SAM" id="MobiDB-lite"/>
    </source>
</evidence>
<feature type="compositionally biased region" description="Polar residues" evidence="3">
    <location>
        <begin position="57"/>
        <end position="80"/>
    </location>
</feature>
<feature type="compositionally biased region" description="Polar residues" evidence="3">
    <location>
        <begin position="483"/>
        <end position="492"/>
    </location>
</feature>
<evidence type="ECO:0000256" key="2">
    <source>
        <dbReference type="PROSITE-ProRule" id="PRU00168"/>
    </source>
</evidence>
<feature type="region of interest" description="Disordered" evidence="3">
    <location>
        <begin position="122"/>
        <end position="161"/>
    </location>
</feature>
<evidence type="ECO:0000259" key="4">
    <source>
        <dbReference type="PROSITE" id="PS50009"/>
    </source>
</evidence>
<feature type="compositionally biased region" description="Low complexity" evidence="3">
    <location>
        <begin position="150"/>
        <end position="160"/>
    </location>
</feature>
<reference evidence="5" key="1">
    <citation type="submission" date="2021-01" db="EMBL/GenBank/DDBJ databases">
        <authorList>
            <person name="Corre E."/>
            <person name="Pelletier E."/>
            <person name="Niang G."/>
            <person name="Scheremetjew M."/>
            <person name="Finn R."/>
            <person name="Kale V."/>
            <person name="Holt S."/>
            <person name="Cochrane G."/>
            <person name="Meng A."/>
            <person name="Brown T."/>
            <person name="Cohen L."/>
        </authorList>
    </citation>
    <scope>NUCLEOTIDE SEQUENCE</scope>
    <source>
        <strain evidence="5">NY070348D</strain>
    </source>
</reference>
<feature type="compositionally biased region" description="Basic and acidic residues" evidence="3">
    <location>
        <begin position="431"/>
        <end position="451"/>
    </location>
</feature>
<dbReference type="GO" id="GO:0007264">
    <property type="term" value="P:small GTPase-mediated signal transduction"/>
    <property type="evidence" value="ECO:0007669"/>
    <property type="project" value="InterPro"/>
</dbReference>
<dbReference type="InterPro" id="IPR036964">
    <property type="entry name" value="RASGEF_cat_dom_sf"/>
</dbReference>
<proteinExistence type="predicted"/>
<dbReference type="SMART" id="SM00147">
    <property type="entry name" value="RasGEF"/>
    <property type="match status" value="1"/>
</dbReference>
<dbReference type="GO" id="GO:0005085">
    <property type="term" value="F:guanyl-nucleotide exchange factor activity"/>
    <property type="evidence" value="ECO:0007669"/>
    <property type="project" value="UniProtKB-KW"/>
</dbReference>
<feature type="region of interest" description="Disordered" evidence="3">
    <location>
        <begin position="749"/>
        <end position="800"/>
    </location>
</feature>
<dbReference type="PANTHER" id="PTHR23113:SF99">
    <property type="entry name" value="RASGEF DOMAIN-CONTAINING PROTEIN"/>
    <property type="match status" value="1"/>
</dbReference>
<dbReference type="AlphaFoldDB" id="A0A7S2WIW8"/>
<feature type="compositionally biased region" description="Low complexity" evidence="3">
    <location>
        <begin position="791"/>
        <end position="800"/>
    </location>
</feature>
<evidence type="ECO:0000313" key="6">
    <source>
        <dbReference type="EMBL" id="CAD9690592.1"/>
    </source>
</evidence>
<dbReference type="InterPro" id="IPR023578">
    <property type="entry name" value="Ras_GEF_dom_sf"/>
</dbReference>
<protein>
    <recommendedName>
        <fullName evidence="4">Ras-GEF domain-containing protein</fullName>
    </recommendedName>
</protein>
<dbReference type="Gene3D" id="1.10.840.10">
    <property type="entry name" value="Ras guanine-nucleotide exchange factors catalytic domain"/>
    <property type="match status" value="1"/>
</dbReference>
<feature type="compositionally biased region" description="Basic residues" evidence="3">
    <location>
        <begin position="519"/>
        <end position="531"/>
    </location>
</feature>
<evidence type="ECO:0000256" key="1">
    <source>
        <dbReference type="ARBA" id="ARBA00022658"/>
    </source>
</evidence>
<gene>
    <name evidence="5" type="ORF">QSP1433_LOCUS10672</name>
    <name evidence="6" type="ORF">QSP1433_LOCUS10673</name>
</gene>
<feature type="compositionally biased region" description="Polar residues" evidence="3">
    <location>
        <begin position="500"/>
        <end position="518"/>
    </location>
</feature>
<feature type="region of interest" description="Disordered" evidence="3">
    <location>
        <begin position="431"/>
        <end position="543"/>
    </location>
</feature>